<keyword evidence="2" id="KW-1185">Reference proteome</keyword>
<proteinExistence type="predicted"/>
<dbReference type="InterPro" id="IPR036282">
    <property type="entry name" value="Glutathione-S-Trfase_C_sf"/>
</dbReference>
<gene>
    <name evidence="1" type="ORF">L0664_05130</name>
</gene>
<comment type="caution">
    <text evidence="1">The sequence shown here is derived from an EMBL/GenBank/DDBJ whole genome shotgun (WGS) entry which is preliminary data.</text>
</comment>
<organism evidence="1 2">
    <name type="scientific">Octadecabacter dasysiphoniae</name>
    <dbReference type="NCBI Taxonomy" id="2909341"/>
    <lineage>
        <taxon>Bacteria</taxon>
        <taxon>Pseudomonadati</taxon>
        <taxon>Pseudomonadota</taxon>
        <taxon>Alphaproteobacteria</taxon>
        <taxon>Rhodobacterales</taxon>
        <taxon>Roseobacteraceae</taxon>
        <taxon>Octadecabacter</taxon>
    </lineage>
</organism>
<evidence type="ECO:0000313" key="2">
    <source>
        <dbReference type="Proteomes" id="UP001200557"/>
    </source>
</evidence>
<name>A0ABS9CT87_9RHOB</name>
<dbReference type="EMBL" id="JAKGAQ010000001">
    <property type="protein sequence ID" value="MCF2870443.1"/>
    <property type="molecule type" value="Genomic_DNA"/>
</dbReference>
<sequence length="93" mass="10348">MSADLNEGERVSGPTFGLADLALACYFDRIERLSFAGLWEDAFPAVGTWLSMIQTRLNDTTAVSDFIRESIAQAQRASGEVHWPELRGLWSNI</sequence>
<evidence type="ECO:0000313" key="1">
    <source>
        <dbReference type="EMBL" id="MCF2870443.1"/>
    </source>
</evidence>
<reference evidence="1 2" key="1">
    <citation type="submission" date="2022-01" db="EMBL/GenBank/DDBJ databases">
        <title>Octadecabacter sp. nov., isolated from a marine alga.</title>
        <authorList>
            <person name="Jin M.S."/>
            <person name="Kim H.M."/>
            <person name="Han D.M."/>
            <person name="Jung J.J."/>
            <person name="Jeon C.O."/>
        </authorList>
    </citation>
    <scope>NUCLEOTIDE SEQUENCE [LARGE SCALE GENOMIC DNA]</scope>
    <source>
        <strain evidence="1 2">G9-8</strain>
    </source>
</reference>
<dbReference type="Proteomes" id="UP001200557">
    <property type="component" value="Unassembled WGS sequence"/>
</dbReference>
<protein>
    <submittedName>
        <fullName evidence="1">Glutathione S-transferase domain-containing protein</fullName>
    </submittedName>
</protein>
<dbReference type="CDD" id="cd00299">
    <property type="entry name" value="GST_C_family"/>
    <property type="match status" value="1"/>
</dbReference>
<accession>A0ABS9CT87</accession>
<dbReference type="SUPFAM" id="SSF47616">
    <property type="entry name" value="GST C-terminal domain-like"/>
    <property type="match status" value="1"/>
</dbReference>